<sequence length="416" mass="46298">MSIHHNDSFMINQAPALKKRQLILLLGAVVAMTAFSIDMYLPSIPEMAQSFTSNISTVELTISLFFIGFALGQFCGGPLSDHFGRKKVMLLGLSIYVFATSCIILTTNLHFLDMLRVMQGFGGGFTSVNVAAFVKDLYNEKESARMLSKIASVRMCAPMIAPLLGSIFAKTGHWQAVFLFLLIYCISILTGVYRKIPLRSMPKETNKSVWSSFGRYKKIVANQWGICYILTGTFALCGLYAFMSKATSIFVDTYHVSAQLFPWLFTVCVLGMIIISRWSQYLLKNFESKQMVQWGITICLLSGFILFAMVEYKRPNLWLLLSFNVIFVSALGFIFGHINGCILSCYPGATGTANASYGLVRFSIAGIIGSLIHWMGQGVLNSTYEMMFGCALLSNICFYGLRPRTASFRRKKALSA</sequence>
<dbReference type="InterPro" id="IPR011701">
    <property type="entry name" value="MFS"/>
</dbReference>
<dbReference type="InterPro" id="IPR020846">
    <property type="entry name" value="MFS_dom"/>
</dbReference>
<feature type="transmembrane region" description="Helical" evidence="8">
    <location>
        <begin position="225"/>
        <end position="243"/>
    </location>
</feature>
<evidence type="ECO:0000256" key="2">
    <source>
        <dbReference type="ARBA" id="ARBA00006236"/>
    </source>
</evidence>
<feature type="transmembrane region" description="Helical" evidence="8">
    <location>
        <begin position="382"/>
        <end position="401"/>
    </location>
</feature>
<dbReference type="InterPro" id="IPR004812">
    <property type="entry name" value="Efflux_drug-R_Bcr/CmlA"/>
</dbReference>
<dbReference type="PANTHER" id="PTHR23502:SF132">
    <property type="entry name" value="POLYAMINE TRANSPORTER 2-RELATED"/>
    <property type="match status" value="1"/>
</dbReference>
<proteinExistence type="inferred from homology"/>
<keyword evidence="6 8" id="KW-1133">Transmembrane helix</keyword>
<evidence type="ECO:0000259" key="9">
    <source>
        <dbReference type="PROSITE" id="PS50850"/>
    </source>
</evidence>
<feature type="domain" description="Major facilitator superfamily (MFS) profile" evidence="9">
    <location>
        <begin position="22"/>
        <end position="406"/>
    </location>
</feature>
<comment type="subcellular location">
    <subcellularLocation>
        <location evidence="1">Cell membrane</location>
        <topology evidence="1">Multi-pass membrane protein</topology>
    </subcellularLocation>
</comment>
<feature type="transmembrane region" description="Helical" evidence="8">
    <location>
        <begin position="150"/>
        <end position="168"/>
    </location>
</feature>
<protein>
    <submittedName>
        <fullName evidence="10">Bicyclomycin/multidrug efflux system</fullName>
    </submittedName>
</protein>
<accession>A0ABN6L549</accession>
<reference evidence="10 11" key="1">
    <citation type="submission" date="2021-12" db="EMBL/GenBank/DDBJ databases">
        <title>Genome sequencing of bacteria with rrn-lacking chromosome and rrn-plasmid.</title>
        <authorList>
            <person name="Anda M."/>
            <person name="Iwasaki W."/>
        </authorList>
    </citation>
    <scope>NUCLEOTIDE SEQUENCE [LARGE SCALE GENOMIC DNA]</scope>
    <source>
        <strain evidence="10 11">NBRC 101262</strain>
    </source>
</reference>
<evidence type="ECO:0000256" key="6">
    <source>
        <dbReference type="ARBA" id="ARBA00022989"/>
    </source>
</evidence>
<evidence type="ECO:0000256" key="5">
    <source>
        <dbReference type="ARBA" id="ARBA00022692"/>
    </source>
</evidence>
<evidence type="ECO:0000256" key="4">
    <source>
        <dbReference type="ARBA" id="ARBA00022475"/>
    </source>
</evidence>
<dbReference type="InterPro" id="IPR005829">
    <property type="entry name" value="Sugar_transporter_CS"/>
</dbReference>
<keyword evidence="5 8" id="KW-0812">Transmembrane</keyword>
<comment type="similarity">
    <text evidence="2">Belongs to the major facilitator superfamily. Bcr/CmlA family.</text>
</comment>
<feature type="transmembrane region" description="Helical" evidence="8">
    <location>
        <begin position="263"/>
        <end position="279"/>
    </location>
</feature>
<dbReference type="Proteomes" id="UP001354989">
    <property type="component" value="Chromosome"/>
</dbReference>
<dbReference type="EMBL" id="AP025292">
    <property type="protein sequence ID" value="BDC98237.1"/>
    <property type="molecule type" value="Genomic_DNA"/>
</dbReference>
<evidence type="ECO:0000313" key="10">
    <source>
        <dbReference type="EMBL" id="BDC98237.1"/>
    </source>
</evidence>
<name>A0ABN6L549_9BACT</name>
<keyword evidence="11" id="KW-1185">Reference proteome</keyword>
<dbReference type="Gene3D" id="1.20.1720.10">
    <property type="entry name" value="Multidrug resistance protein D"/>
    <property type="match status" value="1"/>
</dbReference>
<evidence type="ECO:0000256" key="1">
    <source>
        <dbReference type="ARBA" id="ARBA00004651"/>
    </source>
</evidence>
<feature type="transmembrane region" description="Helical" evidence="8">
    <location>
        <begin position="21"/>
        <end position="41"/>
    </location>
</feature>
<organism evidence="10 11">
    <name type="scientific">Persicobacter psychrovividus</name>
    <dbReference type="NCBI Taxonomy" id="387638"/>
    <lineage>
        <taxon>Bacteria</taxon>
        <taxon>Pseudomonadati</taxon>
        <taxon>Bacteroidota</taxon>
        <taxon>Cytophagia</taxon>
        <taxon>Cytophagales</taxon>
        <taxon>Persicobacteraceae</taxon>
        <taxon>Persicobacter</taxon>
    </lineage>
</organism>
<dbReference type="PROSITE" id="PS00216">
    <property type="entry name" value="SUGAR_TRANSPORT_1"/>
    <property type="match status" value="1"/>
</dbReference>
<dbReference type="CDD" id="cd17320">
    <property type="entry name" value="MFS_MdfA_MDR_like"/>
    <property type="match status" value="1"/>
</dbReference>
<feature type="transmembrane region" description="Helical" evidence="8">
    <location>
        <begin position="53"/>
        <end position="76"/>
    </location>
</feature>
<feature type="transmembrane region" description="Helical" evidence="8">
    <location>
        <begin position="291"/>
        <end position="310"/>
    </location>
</feature>
<feature type="transmembrane region" description="Helical" evidence="8">
    <location>
        <begin position="316"/>
        <end position="338"/>
    </location>
</feature>
<keyword evidence="3" id="KW-0813">Transport</keyword>
<dbReference type="InterPro" id="IPR036259">
    <property type="entry name" value="MFS_trans_sf"/>
</dbReference>
<dbReference type="Pfam" id="PF07690">
    <property type="entry name" value="MFS_1"/>
    <property type="match status" value="1"/>
</dbReference>
<dbReference type="SUPFAM" id="SSF103473">
    <property type="entry name" value="MFS general substrate transporter"/>
    <property type="match status" value="1"/>
</dbReference>
<dbReference type="PROSITE" id="PS50850">
    <property type="entry name" value="MFS"/>
    <property type="match status" value="1"/>
</dbReference>
<evidence type="ECO:0000313" key="11">
    <source>
        <dbReference type="Proteomes" id="UP001354989"/>
    </source>
</evidence>
<gene>
    <name evidence="10" type="ORF">PEPS_05180</name>
</gene>
<evidence type="ECO:0000256" key="8">
    <source>
        <dbReference type="SAM" id="Phobius"/>
    </source>
</evidence>
<evidence type="ECO:0000256" key="7">
    <source>
        <dbReference type="ARBA" id="ARBA00023136"/>
    </source>
</evidence>
<keyword evidence="4" id="KW-1003">Cell membrane</keyword>
<dbReference type="PANTHER" id="PTHR23502">
    <property type="entry name" value="MAJOR FACILITATOR SUPERFAMILY"/>
    <property type="match status" value="1"/>
</dbReference>
<keyword evidence="7 8" id="KW-0472">Membrane</keyword>
<feature type="transmembrane region" description="Helical" evidence="8">
    <location>
        <begin position="88"/>
        <end position="111"/>
    </location>
</feature>
<dbReference type="NCBIfam" id="TIGR00710">
    <property type="entry name" value="efflux_Bcr_CflA"/>
    <property type="match status" value="1"/>
</dbReference>
<feature type="transmembrane region" description="Helical" evidence="8">
    <location>
        <begin position="174"/>
        <end position="193"/>
    </location>
</feature>
<evidence type="ECO:0000256" key="3">
    <source>
        <dbReference type="ARBA" id="ARBA00022448"/>
    </source>
</evidence>